<dbReference type="EMBL" id="JABCKI010005715">
    <property type="protein sequence ID" value="KAG5639706.1"/>
    <property type="molecule type" value="Genomic_DNA"/>
</dbReference>
<comment type="caution">
    <text evidence="1">The sequence shown here is derived from an EMBL/GenBank/DDBJ whole genome shotgun (WGS) entry which is preliminary data.</text>
</comment>
<accession>A0A9P7K9C0</accession>
<proteinExistence type="predicted"/>
<gene>
    <name evidence="1" type="ORF">H0H81_005889</name>
</gene>
<reference evidence="1" key="1">
    <citation type="submission" date="2021-02" db="EMBL/GenBank/DDBJ databases">
        <authorList>
            <person name="Nieuwenhuis M."/>
            <person name="Van De Peppel L.J.J."/>
        </authorList>
    </citation>
    <scope>NUCLEOTIDE SEQUENCE</scope>
    <source>
        <strain evidence="1">D49</strain>
    </source>
</reference>
<reference evidence="1" key="2">
    <citation type="submission" date="2021-10" db="EMBL/GenBank/DDBJ databases">
        <title>Phylogenomics reveals ancestral predisposition of the termite-cultivated fungus Termitomyces towards a domesticated lifestyle.</title>
        <authorList>
            <person name="Auxier B."/>
            <person name="Grum-Grzhimaylo A."/>
            <person name="Cardenas M.E."/>
            <person name="Lodge J.D."/>
            <person name="Laessoe T."/>
            <person name="Pedersen O."/>
            <person name="Smith M.E."/>
            <person name="Kuyper T.W."/>
            <person name="Franco-Molano E.A."/>
            <person name="Baroni T.J."/>
            <person name="Aanen D.K."/>
        </authorList>
    </citation>
    <scope>NUCLEOTIDE SEQUENCE</scope>
    <source>
        <strain evidence="1">D49</strain>
    </source>
</reference>
<name>A0A9P7K9C0_9AGAR</name>
<sequence length="253" mass="29013">MSTPATPSELLGRDSPAILHENSSIILIECRDAEDKSNILPKNVEYGRLSNPLELQFKNHTQYRTATVDSSFTRPPFRGEGIPQGPRREWWEYWMDNEESKRSGPYDPHTSTLDRLYEAAADFRKTRYWPGAIAASWDQFRLFVGLLSNTPIWTRTDRPAPESESDDDDDEAEFEAHLANGCGPRKPPPRLRARAPYALYGVEPIPVASDDEVRVLLEAENARREEEMLAFLYDPESKFKVYLSSYMRKQGLV</sequence>
<evidence type="ECO:0000313" key="2">
    <source>
        <dbReference type="Proteomes" id="UP000717328"/>
    </source>
</evidence>
<dbReference type="AlphaFoldDB" id="A0A9P7K9C0"/>
<keyword evidence="2" id="KW-1185">Reference proteome</keyword>
<dbReference type="Proteomes" id="UP000717328">
    <property type="component" value="Unassembled WGS sequence"/>
</dbReference>
<dbReference type="OrthoDB" id="435402at2759"/>
<organism evidence="1 2">
    <name type="scientific">Sphagnurus paluster</name>
    <dbReference type="NCBI Taxonomy" id="117069"/>
    <lineage>
        <taxon>Eukaryota</taxon>
        <taxon>Fungi</taxon>
        <taxon>Dikarya</taxon>
        <taxon>Basidiomycota</taxon>
        <taxon>Agaricomycotina</taxon>
        <taxon>Agaricomycetes</taxon>
        <taxon>Agaricomycetidae</taxon>
        <taxon>Agaricales</taxon>
        <taxon>Tricholomatineae</taxon>
        <taxon>Lyophyllaceae</taxon>
        <taxon>Sphagnurus</taxon>
    </lineage>
</organism>
<protein>
    <submittedName>
        <fullName evidence="1">Uncharacterized protein</fullName>
    </submittedName>
</protein>
<evidence type="ECO:0000313" key="1">
    <source>
        <dbReference type="EMBL" id="KAG5639706.1"/>
    </source>
</evidence>